<keyword evidence="1" id="KW-0812">Transmembrane</keyword>
<proteinExistence type="predicted"/>
<dbReference type="EMBL" id="HACA01000896">
    <property type="protein sequence ID" value="CDW18257.1"/>
    <property type="molecule type" value="Transcribed_RNA"/>
</dbReference>
<evidence type="ECO:0000256" key="1">
    <source>
        <dbReference type="SAM" id="Phobius"/>
    </source>
</evidence>
<reference evidence="2" key="1">
    <citation type="submission" date="2014-05" db="EMBL/GenBank/DDBJ databases">
        <authorList>
            <person name="Chronopoulou M."/>
        </authorList>
    </citation>
    <scope>NUCLEOTIDE SEQUENCE</scope>
    <source>
        <tissue evidence="2">Whole organism</tissue>
    </source>
</reference>
<keyword evidence="1" id="KW-1133">Transmembrane helix</keyword>
<keyword evidence="1" id="KW-0472">Membrane</keyword>
<organism evidence="2">
    <name type="scientific">Lepeophtheirus salmonis</name>
    <name type="common">Salmon louse</name>
    <name type="synonym">Caligus salmonis</name>
    <dbReference type="NCBI Taxonomy" id="72036"/>
    <lineage>
        <taxon>Eukaryota</taxon>
        <taxon>Metazoa</taxon>
        <taxon>Ecdysozoa</taxon>
        <taxon>Arthropoda</taxon>
        <taxon>Crustacea</taxon>
        <taxon>Multicrustacea</taxon>
        <taxon>Hexanauplia</taxon>
        <taxon>Copepoda</taxon>
        <taxon>Siphonostomatoida</taxon>
        <taxon>Caligidae</taxon>
        <taxon>Lepeophtheirus</taxon>
    </lineage>
</organism>
<protein>
    <submittedName>
        <fullName evidence="2">Uncharacterized protein</fullName>
    </submittedName>
</protein>
<evidence type="ECO:0000313" key="2">
    <source>
        <dbReference type="EMBL" id="CDW18257.1"/>
    </source>
</evidence>
<feature type="transmembrane region" description="Helical" evidence="1">
    <location>
        <begin position="7"/>
        <end position="30"/>
    </location>
</feature>
<dbReference type="AlphaFoldDB" id="A0A0K2SY09"/>
<sequence>MIYRRLYVKLLVGLDLNLYIGVILVMFYLYTELDLSHLCLLPSQIYQGCSQLI</sequence>
<name>A0A0K2SY09_LEPSM</name>
<accession>A0A0K2SY09</accession>